<evidence type="ECO:0000313" key="3">
    <source>
        <dbReference type="Proteomes" id="UP000229434"/>
    </source>
</evidence>
<proteinExistence type="predicted"/>
<accession>A0A2N9XV20</accession>
<keyword evidence="1" id="KW-0812">Transmembrane</keyword>
<sequence>MIMNKQNNLILINLAYFVQSFCCKFFIILIIVVRWLLYKKISAIIINLIIMADTCVIAEAVFYAGLLFCYGTLYMTLAIVLA</sequence>
<dbReference type="AlphaFoldDB" id="A0A2N9XV20"/>
<reference evidence="2 3" key="1">
    <citation type="journal article" date="2017" name="MBio">
        <title>Type VI secretion-mediated competition in the bee gut microbiome.</title>
        <authorList>
            <person name="Steele M.I."/>
            <person name="Kwong W.K."/>
            <person name="Powell J.E."/>
            <person name="Whiteley M."/>
            <person name="Moran N.A."/>
        </authorList>
    </citation>
    <scope>NUCLEOTIDE SEQUENCE [LARGE SCALE GENOMIC DNA]</scope>
    <source>
        <strain evidence="2 3">Nev3CBA3</strain>
    </source>
</reference>
<dbReference type="Proteomes" id="UP000229434">
    <property type="component" value="Unassembled WGS sequence"/>
</dbReference>
<name>A0A2N9XV20_9NEIS</name>
<keyword evidence="1" id="KW-1133">Transmembrane helix</keyword>
<gene>
    <name evidence="2" type="ORF">BHC49_13115</name>
</gene>
<keyword evidence="1" id="KW-0472">Membrane</keyword>
<feature type="transmembrane region" description="Helical" evidence="1">
    <location>
        <begin position="44"/>
        <end position="73"/>
    </location>
</feature>
<evidence type="ECO:0000256" key="1">
    <source>
        <dbReference type="SAM" id="Phobius"/>
    </source>
</evidence>
<feature type="transmembrane region" description="Helical" evidence="1">
    <location>
        <begin position="14"/>
        <end position="37"/>
    </location>
</feature>
<organism evidence="2 3">
    <name type="scientific">Snodgrassella alvi</name>
    <dbReference type="NCBI Taxonomy" id="1196083"/>
    <lineage>
        <taxon>Bacteria</taxon>
        <taxon>Pseudomonadati</taxon>
        <taxon>Pseudomonadota</taxon>
        <taxon>Betaproteobacteria</taxon>
        <taxon>Neisseriales</taxon>
        <taxon>Neisseriaceae</taxon>
        <taxon>Snodgrassella</taxon>
    </lineage>
</organism>
<comment type="caution">
    <text evidence="2">The sequence shown here is derived from an EMBL/GenBank/DDBJ whole genome shotgun (WGS) entry which is preliminary data.</text>
</comment>
<dbReference type="EMBL" id="MEIS01000123">
    <property type="protein sequence ID" value="PIT53363.1"/>
    <property type="molecule type" value="Genomic_DNA"/>
</dbReference>
<protein>
    <submittedName>
        <fullName evidence="2">Uncharacterized protein</fullName>
    </submittedName>
</protein>
<evidence type="ECO:0000313" key="2">
    <source>
        <dbReference type="EMBL" id="PIT53363.1"/>
    </source>
</evidence>